<sequence length="160" mass="18302">MYLKQKQILESISRHLDDLMVILRWALLLAVGFWWTGVHDIDSSSFLGIKIKQTHALWVAIIFYLTINLAVLDRLLRISDLVKLADDENFHDAFSRLALHPWMLNPFSYFGASMMARAHSAKGFGALIIIWWICNSSLYSLANNPITQLVLSDSCFKGLF</sequence>
<feature type="transmembrane region" description="Helical" evidence="1">
    <location>
        <begin position="123"/>
        <end position="142"/>
    </location>
</feature>
<dbReference type="AlphaFoldDB" id="A0A451B7F9"/>
<reference evidence="4" key="1">
    <citation type="submission" date="2019-02" db="EMBL/GenBank/DDBJ databases">
        <authorList>
            <person name="Gruber-Vodicka R. H."/>
            <person name="Seah K. B. B."/>
        </authorList>
    </citation>
    <scope>NUCLEOTIDE SEQUENCE</scope>
    <source>
        <strain evidence="2">BECK_BZ197</strain>
        <strain evidence="4">BECK_BZ198</strain>
        <strain evidence="3">BECK_BZ199</strain>
    </source>
</reference>
<proteinExistence type="predicted"/>
<evidence type="ECO:0000313" key="3">
    <source>
        <dbReference type="EMBL" id="VFK28350.1"/>
    </source>
</evidence>
<keyword evidence="1" id="KW-0812">Transmembrane</keyword>
<dbReference type="EMBL" id="CAADFO010000004">
    <property type="protein sequence ID" value="VFK23175.1"/>
    <property type="molecule type" value="Genomic_DNA"/>
</dbReference>
<keyword evidence="1" id="KW-1133">Transmembrane helix</keyword>
<dbReference type="EMBL" id="CAADGH010000002">
    <property type="protein sequence ID" value="VFK74214.1"/>
    <property type="molecule type" value="Genomic_DNA"/>
</dbReference>
<keyword evidence="1" id="KW-0472">Membrane</keyword>
<feature type="transmembrane region" description="Helical" evidence="1">
    <location>
        <begin position="57"/>
        <end position="76"/>
    </location>
</feature>
<feature type="transmembrane region" description="Helical" evidence="1">
    <location>
        <begin position="21"/>
        <end position="37"/>
    </location>
</feature>
<evidence type="ECO:0000313" key="2">
    <source>
        <dbReference type="EMBL" id="VFK23175.1"/>
    </source>
</evidence>
<evidence type="ECO:0000313" key="4">
    <source>
        <dbReference type="EMBL" id="VFK74214.1"/>
    </source>
</evidence>
<dbReference type="EMBL" id="CAADFQ010000006">
    <property type="protein sequence ID" value="VFK28350.1"/>
    <property type="molecule type" value="Genomic_DNA"/>
</dbReference>
<accession>A0A451B7F9</accession>
<gene>
    <name evidence="2" type="ORF">BECKMB1821G_GA0114241_100418</name>
    <name evidence="4" type="ORF">BECKMB1821H_GA0114242_100235</name>
    <name evidence="3" type="ORF">BECKMB1821I_GA0114274_100617</name>
</gene>
<organism evidence="4">
    <name type="scientific">Candidatus Kentrum sp. MB</name>
    <dbReference type="NCBI Taxonomy" id="2138164"/>
    <lineage>
        <taxon>Bacteria</taxon>
        <taxon>Pseudomonadati</taxon>
        <taxon>Pseudomonadota</taxon>
        <taxon>Gammaproteobacteria</taxon>
        <taxon>Candidatus Kentrum</taxon>
    </lineage>
</organism>
<name>A0A451B7F9_9GAMM</name>
<evidence type="ECO:0000256" key="1">
    <source>
        <dbReference type="SAM" id="Phobius"/>
    </source>
</evidence>
<protein>
    <submittedName>
        <fullName evidence="4">Uncharacterized protein</fullName>
    </submittedName>
</protein>